<dbReference type="AlphaFoldDB" id="A0A5K1I6A3"/>
<dbReference type="Proteomes" id="UP000326725">
    <property type="component" value="Unassembled WGS sequence"/>
</dbReference>
<proteinExistence type="predicted"/>
<evidence type="ECO:0000313" key="2">
    <source>
        <dbReference type="Proteomes" id="UP000326725"/>
    </source>
</evidence>
<accession>A0A5K1I6A3</accession>
<reference evidence="1 2" key="1">
    <citation type="submission" date="2019-09" db="EMBL/GenBank/DDBJ databases">
        <authorList>
            <person name="Criscuolo A."/>
        </authorList>
    </citation>
    <scope>NUCLEOTIDE SEQUENCE [LARGE SCALE GENOMIC DNA]</scope>
    <source>
        <strain evidence="2">3(2)</strain>
    </source>
</reference>
<sequence length="110" mass="12589">MNSITEQDRLPVHNPHRVIQQAAAEIFLRRQGGQFVVNCRHCRCVTIPTHFFQAAYWCRYNRIRRVLELLSLVGCSRADQKAIAARCARLLGSWRAAARSAIREAKEGRA</sequence>
<keyword evidence="2" id="KW-1185">Reference proteome</keyword>
<dbReference type="RefSeq" id="WP_151442417.1">
    <property type="nucleotide sequence ID" value="NZ_CABVOU010000021.1"/>
</dbReference>
<evidence type="ECO:0000313" key="1">
    <source>
        <dbReference type="EMBL" id="VVZ94642.1"/>
    </source>
</evidence>
<organism evidence="1 2">
    <name type="scientific">Halomonas lysinitropha</name>
    <dbReference type="NCBI Taxonomy" id="2607506"/>
    <lineage>
        <taxon>Bacteria</taxon>
        <taxon>Pseudomonadati</taxon>
        <taxon>Pseudomonadota</taxon>
        <taxon>Gammaproteobacteria</taxon>
        <taxon>Oceanospirillales</taxon>
        <taxon>Halomonadaceae</taxon>
        <taxon>Halomonas</taxon>
    </lineage>
</organism>
<gene>
    <name evidence="1" type="ORF">HALO32_00697</name>
</gene>
<dbReference type="EMBL" id="CABVOU010000021">
    <property type="protein sequence ID" value="VVZ94642.1"/>
    <property type="molecule type" value="Genomic_DNA"/>
</dbReference>
<protein>
    <submittedName>
        <fullName evidence="1">Uncharacterized protein</fullName>
    </submittedName>
</protein>
<name>A0A5K1I6A3_9GAMM</name>